<dbReference type="InterPro" id="IPR001461">
    <property type="entry name" value="Aspartic_peptidase_A1"/>
</dbReference>
<evidence type="ECO:0000256" key="8">
    <source>
        <dbReference type="SAM" id="SignalP"/>
    </source>
</evidence>
<feature type="domain" description="Peptidase A1" evidence="9">
    <location>
        <begin position="114"/>
        <end position="446"/>
    </location>
</feature>
<evidence type="ECO:0000256" key="5">
    <source>
        <dbReference type="ARBA" id="ARBA00022801"/>
    </source>
</evidence>
<evidence type="ECO:0000256" key="7">
    <source>
        <dbReference type="RuleBase" id="RU000454"/>
    </source>
</evidence>
<comment type="similarity">
    <text evidence="1 7">Belongs to the peptidase A1 family.</text>
</comment>
<dbReference type="Gene3D" id="2.40.70.10">
    <property type="entry name" value="Acid Proteases"/>
    <property type="match status" value="2"/>
</dbReference>
<evidence type="ECO:0000256" key="6">
    <source>
        <dbReference type="PIRSR" id="PIRSR601461-1"/>
    </source>
</evidence>
<keyword evidence="2 7" id="KW-0645">Protease</keyword>
<dbReference type="GO" id="GO:0006508">
    <property type="term" value="P:proteolysis"/>
    <property type="evidence" value="ECO:0007669"/>
    <property type="project" value="UniProtKB-KW"/>
</dbReference>
<dbReference type="InterPro" id="IPR033121">
    <property type="entry name" value="PEPTIDASE_A1"/>
</dbReference>
<protein>
    <recommendedName>
        <fullName evidence="9">Peptidase A1 domain-containing protein</fullName>
    </recommendedName>
</protein>
<proteinExistence type="inferred from homology"/>
<dbReference type="Pfam" id="PF14541">
    <property type="entry name" value="TAXi_C"/>
    <property type="match status" value="1"/>
</dbReference>
<keyword evidence="3 8" id="KW-0732">Signal</keyword>
<dbReference type="Pfam" id="PF14543">
    <property type="entry name" value="TAXi_N"/>
    <property type="match status" value="1"/>
</dbReference>
<dbReference type="GO" id="GO:0004190">
    <property type="term" value="F:aspartic-type endopeptidase activity"/>
    <property type="evidence" value="ECO:0007669"/>
    <property type="project" value="UniProtKB-KW"/>
</dbReference>
<evidence type="ECO:0000256" key="1">
    <source>
        <dbReference type="ARBA" id="ARBA00007447"/>
    </source>
</evidence>
<feature type="active site" evidence="6">
    <location>
        <position position="132"/>
    </location>
</feature>
<feature type="chain" id="PRO_5042869717" description="Peptidase A1 domain-containing protein" evidence="8">
    <location>
        <begin position="27"/>
        <end position="450"/>
    </location>
</feature>
<dbReference type="InterPro" id="IPR032861">
    <property type="entry name" value="TAXi_N"/>
</dbReference>
<comment type="caution">
    <text evidence="10">The sequence shown here is derived from an EMBL/GenBank/DDBJ whole genome shotgun (WGS) entry which is preliminary data.</text>
</comment>
<name>A0AAN9KQB3_CLITE</name>
<dbReference type="PROSITE" id="PS51767">
    <property type="entry name" value="PEPTIDASE_A1"/>
    <property type="match status" value="1"/>
</dbReference>
<dbReference type="AlphaFoldDB" id="A0AAN9KQB3"/>
<dbReference type="EMBL" id="JAYKXN010000001">
    <property type="protein sequence ID" value="KAK7320019.1"/>
    <property type="molecule type" value="Genomic_DNA"/>
</dbReference>
<dbReference type="SUPFAM" id="SSF50630">
    <property type="entry name" value="Acid proteases"/>
    <property type="match status" value="1"/>
</dbReference>
<sequence>MAHITLIFLTLVLVFSLSLLPHNANTTSFEFSTTILNVTAILPFKPKPHQPSSSSSLPLHPIDSGNSLLARLGRDSARVTYILSKLDNNNNRNLKPNNLSSPVTSGVSAGNGEYFVRIGVGQPSQQFYMVIDTGSDLTWLQCEPCLPCYKQTDPIFDPATSSSYSVIPCDAKSCTLLDKPLCSNRNCHYVLVYGDQSYSTGNLVTEMVSLGQTGSTNRIAMGCGHMNQGLFVGAAGILGLGGGPLSFTSQINATSFSYCLVDRGTNKTSSLEFNSARPADSVTTRLVKNLKAGSLYYAAFSGVSVGGLKVRVPESTFKIDESGRGGTIIDSGTVITRLQREAYVAVRDAFVAKTTHLRRAPGFLILDTCYDLSSERSVRVPKVSFEMSDGKSWVIPPRGYMIPVDAKGTFCFAFAPLPMPLSIIGNVLQQETHVTFDLANSVIGFSPSKC</sequence>
<dbReference type="InterPro" id="IPR032799">
    <property type="entry name" value="TAXi_C"/>
</dbReference>
<dbReference type="PROSITE" id="PS00141">
    <property type="entry name" value="ASP_PROTEASE"/>
    <property type="match status" value="1"/>
</dbReference>
<organism evidence="10 11">
    <name type="scientific">Clitoria ternatea</name>
    <name type="common">Butterfly pea</name>
    <dbReference type="NCBI Taxonomy" id="43366"/>
    <lineage>
        <taxon>Eukaryota</taxon>
        <taxon>Viridiplantae</taxon>
        <taxon>Streptophyta</taxon>
        <taxon>Embryophyta</taxon>
        <taxon>Tracheophyta</taxon>
        <taxon>Spermatophyta</taxon>
        <taxon>Magnoliopsida</taxon>
        <taxon>eudicotyledons</taxon>
        <taxon>Gunneridae</taxon>
        <taxon>Pentapetalae</taxon>
        <taxon>rosids</taxon>
        <taxon>fabids</taxon>
        <taxon>Fabales</taxon>
        <taxon>Fabaceae</taxon>
        <taxon>Papilionoideae</taxon>
        <taxon>50 kb inversion clade</taxon>
        <taxon>NPAAA clade</taxon>
        <taxon>indigoferoid/millettioid clade</taxon>
        <taxon>Phaseoleae</taxon>
        <taxon>Clitoria</taxon>
    </lineage>
</organism>
<evidence type="ECO:0000256" key="3">
    <source>
        <dbReference type="ARBA" id="ARBA00022729"/>
    </source>
</evidence>
<feature type="signal peptide" evidence="8">
    <location>
        <begin position="1"/>
        <end position="26"/>
    </location>
</feature>
<evidence type="ECO:0000313" key="10">
    <source>
        <dbReference type="EMBL" id="KAK7320019.1"/>
    </source>
</evidence>
<dbReference type="InterPro" id="IPR001969">
    <property type="entry name" value="Aspartic_peptidase_AS"/>
</dbReference>
<evidence type="ECO:0000256" key="2">
    <source>
        <dbReference type="ARBA" id="ARBA00022670"/>
    </source>
</evidence>
<evidence type="ECO:0000259" key="9">
    <source>
        <dbReference type="PROSITE" id="PS51767"/>
    </source>
</evidence>
<keyword evidence="11" id="KW-1185">Reference proteome</keyword>
<dbReference type="FunFam" id="2.40.70.10:FF:000016">
    <property type="entry name" value="Probable aspartic protease At2g35615"/>
    <property type="match status" value="1"/>
</dbReference>
<gene>
    <name evidence="10" type="ORF">RJT34_04748</name>
</gene>
<dbReference type="InterPro" id="IPR021109">
    <property type="entry name" value="Peptidase_aspartic_dom_sf"/>
</dbReference>
<dbReference type="Proteomes" id="UP001359559">
    <property type="component" value="Unassembled WGS sequence"/>
</dbReference>
<dbReference type="PANTHER" id="PTHR13683:SF775">
    <property type="entry name" value="EUKARYOTIC ASPARTYL PROTEASE FAMILY PROTEIN"/>
    <property type="match status" value="1"/>
</dbReference>
<evidence type="ECO:0000256" key="4">
    <source>
        <dbReference type="ARBA" id="ARBA00022750"/>
    </source>
</evidence>
<keyword evidence="4 7" id="KW-0064">Aspartyl protease</keyword>
<keyword evidence="5 7" id="KW-0378">Hydrolase</keyword>
<feature type="active site" evidence="6">
    <location>
        <position position="330"/>
    </location>
</feature>
<dbReference type="PRINTS" id="PR00792">
    <property type="entry name" value="PEPSIN"/>
</dbReference>
<dbReference type="PANTHER" id="PTHR13683">
    <property type="entry name" value="ASPARTYL PROTEASES"/>
    <property type="match status" value="1"/>
</dbReference>
<evidence type="ECO:0000313" key="11">
    <source>
        <dbReference type="Proteomes" id="UP001359559"/>
    </source>
</evidence>
<reference evidence="10 11" key="1">
    <citation type="submission" date="2024-01" db="EMBL/GenBank/DDBJ databases">
        <title>The genomes of 5 underutilized Papilionoideae crops provide insights into root nodulation and disease resistance.</title>
        <authorList>
            <person name="Yuan L."/>
        </authorList>
    </citation>
    <scope>NUCLEOTIDE SEQUENCE [LARGE SCALE GENOMIC DNA]</scope>
    <source>
        <strain evidence="10">LY-2023</strain>
        <tissue evidence="10">Leaf</tissue>
    </source>
</reference>
<accession>A0AAN9KQB3</accession>